<dbReference type="PANTHER" id="PTHR43024:SF1">
    <property type="entry name" value="UDP-N-ACETYLMURAMOYL-TRIPEPTIDE--D-ALANYL-D-ALANINE LIGASE"/>
    <property type="match status" value="1"/>
</dbReference>
<dbReference type="PATRIC" id="fig|1703772.3.peg.1963"/>
<name>A0A0S7YCD4_UNCT6</name>
<organism evidence="5 6">
    <name type="scientific">candidate division TA06 bacterium DG_78</name>
    <dbReference type="NCBI Taxonomy" id="1703772"/>
    <lineage>
        <taxon>Bacteria</taxon>
        <taxon>Bacteria division TA06</taxon>
    </lineage>
</organism>
<evidence type="ECO:0000256" key="1">
    <source>
        <dbReference type="ARBA" id="ARBA00022598"/>
    </source>
</evidence>
<dbReference type="Pfam" id="PF02875">
    <property type="entry name" value="Mur_ligase_C"/>
    <property type="match status" value="1"/>
</dbReference>
<dbReference type="InterPro" id="IPR004101">
    <property type="entry name" value="Mur_ligase_C"/>
</dbReference>
<evidence type="ECO:0000259" key="4">
    <source>
        <dbReference type="Pfam" id="PF02875"/>
    </source>
</evidence>
<dbReference type="InterPro" id="IPR036615">
    <property type="entry name" value="Mur_ligase_C_dom_sf"/>
</dbReference>
<dbReference type="Gene3D" id="3.90.190.20">
    <property type="entry name" value="Mur ligase, C-terminal domain"/>
    <property type="match status" value="1"/>
</dbReference>
<dbReference type="InterPro" id="IPR051046">
    <property type="entry name" value="MurCDEF_CellWall_CoF430Synth"/>
</dbReference>
<comment type="caution">
    <text evidence="5">The sequence shown here is derived from an EMBL/GenBank/DDBJ whole genome shotgun (WGS) entry which is preliminary data.</text>
</comment>
<evidence type="ECO:0000313" key="6">
    <source>
        <dbReference type="Proteomes" id="UP000051012"/>
    </source>
</evidence>
<dbReference type="Gene3D" id="3.40.1190.10">
    <property type="entry name" value="Mur-like, catalytic domain"/>
    <property type="match status" value="1"/>
</dbReference>
<dbReference type="InterPro" id="IPR036565">
    <property type="entry name" value="Mur-like_cat_sf"/>
</dbReference>
<protein>
    <recommendedName>
        <fullName evidence="4">Mur ligase C-terminal domain-containing protein</fullName>
    </recommendedName>
</protein>
<proteinExistence type="predicted"/>
<dbReference type="AlphaFoldDB" id="A0A0S7YCD4"/>
<dbReference type="SUPFAM" id="SSF53244">
    <property type="entry name" value="MurD-like peptide ligases, peptide-binding domain"/>
    <property type="match status" value="1"/>
</dbReference>
<gene>
    <name evidence="5" type="ORF">AMJ52_06440</name>
</gene>
<evidence type="ECO:0000256" key="3">
    <source>
        <dbReference type="ARBA" id="ARBA00022840"/>
    </source>
</evidence>
<feature type="domain" description="Mur ligase C-terminal" evidence="4">
    <location>
        <begin position="63"/>
        <end position="173"/>
    </location>
</feature>
<dbReference type="GO" id="GO:0016881">
    <property type="term" value="F:acid-amino acid ligase activity"/>
    <property type="evidence" value="ECO:0007669"/>
    <property type="project" value="InterPro"/>
</dbReference>
<reference evidence="5 6" key="1">
    <citation type="journal article" date="2015" name="Microbiome">
        <title>Genomic resolution of linkages in carbon, nitrogen, and sulfur cycling among widespread estuary sediment bacteria.</title>
        <authorList>
            <person name="Baker B.J."/>
            <person name="Lazar C.S."/>
            <person name="Teske A.P."/>
            <person name="Dick G.J."/>
        </authorList>
    </citation>
    <scope>NUCLEOTIDE SEQUENCE [LARGE SCALE GENOMIC DNA]</scope>
    <source>
        <strain evidence="5">DG_78</strain>
    </source>
</reference>
<evidence type="ECO:0000313" key="5">
    <source>
        <dbReference type="EMBL" id="KPJ72414.1"/>
    </source>
</evidence>
<keyword evidence="3" id="KW-0067">ATP-binding</keyword>
<dbReference type="GO" id="GO:0005524">
    <property type="term" value="F:ATP binding"/>
    <property type="evidence" value="ECO:0007669"/>
    <property type="project" value="UniProtKB-KW"/>
</dbReference>
<dbReference type="PANTHER" id="PTHR43024">
    <property type="entry name" value="UDP-N-ACETYLMURAMOYL-TRIPEPTIDE--D-ALANYL-D-ALANINE LIGASE"/>
    <property type="match status" value="1"/>
</dbReference>
<dbReference type="Proteomes" id="UP000051012">
    <property type="component" value="Unassembled WGS sequence"/>
</dbReference>
<evidence type="ECO:0000256" key="2">
    <source>
        <dbReference type="ARBA" id="ARBA00022741"/>
    </source>
</evidence>
<accession>A0A0S7YCD4</accession>
<sequence>MIEAIQLGETGSRFIYQGSQFLTPLLGLANVYNCLAALCLTSQLGLRPEEQRQAIAEVKAESGRLEPIHHNGLFIINDTYNANPVSMKNSIDFVATIKRNKIFILGDMKELGTHSKTLHQNIGEYAKKHCDMLLTYGDEARLYGGRHFKTKDILVRYVIDNVDGEEAILVKASRILQFEEIVNEIVRRY</sequence>
<keyword evidence="2" id="KW-0547">Nucleotide-binding</keyword>
<keyword evidence="1" id="KW-0436">Ligase</keyword>
<dbReference type="SUPFAM" id="SSF53623">
    <property type="entry name" value="MurD-like peptide ligases, catalytic domain"/>
    <property type="match status" value="1"/>
</dbReference>
<dbReference type="EMBL" id="LJNI01000076">
    <property type="protein sequence ID" value="KPJ72414.1"/>
    <property type="molecule type" value="Genomic_DNA"/>
</dbReference>